<evidence type="ECO:0000313" key="2">
    <source>
        <dbReference type="Proteomes" id="UP000257109"/>
    </source>
</evidence>
<organism evidence="1 2">
    <name type="scientific">Mucuna pruriens</name>
    <name type="common">Velvet bean</name>
    <name type="synonym">Dolichos pruriens</name>
    <dbReference type="NCBI Taxonomy" id="157652"/>
    <lineage>
        <taxon>Eukaryota</taxon>
        <taxon>Viridiplantae</taxon>
        <taxon>Streptophyta</taxon>
        <taxon>Embryophyta</taxon>
        <taxon>Tracheophyta</taxon>
        <taxon>Spermatophyta</taxon>
        <taxon>Magnoliopsida</taxon>
        <taxon>eudicotyledons</taxon>
        <taxon>Gunneridae</taxon>
        <taxon>Pentapetalae</taxon>
        <taxon>rosids</taxon>
        <taxon>fabids</taxon>
        <taxon>Fabales</taxon>
        <taxon>Fabaceae</taxon>
        <taxon>Papilionoideae</taxon>
        <taxon>50 kb inversion clade</taxon>
        <taxon>NPAAA clade</taxon>
        <taxon>indigoferoid/millettioid clade</taxon>
        <taxon>Phaseoleae</taxon>
        <taxon>Mucuna</taxon>
    </lineage>
</organism>
<feature type="non-terminal residue" evidence="1">
    <location>
        <position position="1"/>
    </location>
</feature>
<name>A0A371FM03_MUCPR</name>
<dbReference type="Proteomes" id="UP000257109">
    <property type="component" value="Unassembled WGS sequence"/>
</dbReference>
<dbReference type="OrthoDB" id="2269275at2759"/>
<dbReference type="AlphaFoldDB" id="A0A371FM03"/>
<accession>A0A371FM03</accession>
<gene>
    <name evidence="1" type="ORF">CR513_40252</name>
</gene>
<dbReference type="EMBL" id="QJKJ01008570">
    <property type="protein sequence ID" value="RDX79339.1"/>
    <property type="molecule type" value="Genomic_DNA"/>
</dbReference>
<comment type="caution">
    <text evidence="1">The sequence shown here is derived from an EMBL/GenBank/DDBJ whole genome shotgun (WGS) entry which is preliminary data.</text>
</comment>
<protein>
    <submittedName>
        <fullName evidence="1">Uncharacterized protein</fullName>
    </submittedName>
</protein>
<keyword evidence="2" id="KW-1185">Reference proteome</keyword>
<sequence>MSLADRDRTQSILGYEELQQLEELCLEAYVNLSIYKQKFKIGQKVLLFHSHLKLIVGKLCSRWDRPFVITNVFPYGVVEVRDEANNKTFQVNRHQLKHFYESLTPIVEEVDNISLLEPTTLDDTSSQIFLNPFTLFWKTMKNLNLKDRRSFGIVLGIGLE</sequence>
<evidence type="ECO:0000313" key="1">
    <source>
        <dbReference type="EMBL" id="RDX79339.1"/>
    </source>
</evidence>
<reference evidence="1" key="1">
    <citation type="submission" date="2018-05" db="EMBL/GenBank/DDBJ databases">
        <title>Draft genome of Mucuna pruriens seed.</title>
        <authorList>
            <person name="Nnadi N.E."/>
            <person name="Vos R."/>
            <person name="Hasami M.H."/>
            <person name="Devisetty U.K."/>
            <person name="Aguiy J.C."/>
        </authorList>
    </citation>
    <scope>NUCLEOTIDE SEQUENCE [LARGE SCALE GENOMIC DNA]</scope>
    <source>
        <strain evidence="1">JCA_2017</strain>
    </source>
</reference>
<proteinExistence type="predicted"/>